<keyword evidence="2" id="KW-1185">Reference proteome</keyword>
<evidence type="ECO:0000313" key="2">
    <source>
        <dbReference type="Proteomes" id="UP000317893"/>
    </source>
</evidence>
<proteinExistence type="predicted"/>
<reference evidence="1 2" key="1">
    <citation type="submission" date="2019-06" db="EMBL/GenBank/DDBJ databases">
        <title>Sequencing the genomes of 1000 actinobacteria strains.</title>
        <authorList>
            <person name="Klenk H.-P."/>
        </authorList>
    </citation>
    <scope>NUCLEOTIDE SEQUENCE [LARGE SCALE GENOMIC DNA]</scope>
    <source>
        <strain evidence="1 2">DSM 18607</strain>
    </source>
</reference>
<dbReference type="Proteomes" id="UP000317893">
    <property type="component" value="Unassembled WGS sequence"/>
</dbReference>
<comment type="caution">
    <text evidence="1">The sequence shown here is derived from an EMBL/GenBank/DDBJ whole genome shotgun (WGS) entry which is preliminary data.</text>
</comment>
<protein>
    <submittedName>
        <fullName evidence="1">Uncharacterized protein</fullName>
    </submittedName>
</protein>
<organism evidence="1 2">
    <name type="scientific">Lapillicoccus jejuensis</name>
    <dbReference type="NCBI Taxonomy" id="402171"/>
    <lineage>
        <taxon>Bacteria</taxon>
        <taxon>Bacillati</taxon>
        <taxon>Actinomycetota</taxon>
        <taxon>Actinomycetes</taxon>
        <taxon>Micrococcales</taxon>
        <taxon>Intrasporangiaceae</taxon>
        <taxon>Lapillicoccus</taxon>
    </lineage>
</organism>
<gene>
    <name evidence="1" type="ORF">FB458_0649</name>
</gene>
<sequence length="440" mass="47405">MDVVVDWDELARRRGRVAKRIVGDAIDVVITGEIDGAPAPSLTRAVREVILDAGLVGQGEGSAIWPTRALHITSEGLSVWLDTPWRERLERIVQALTDAPQLANVGGRLVVSMQAARFPEDGFHRLPSTPALVLALPMTSTLAEGPRNEWGAPLMTWRASDAMTEKVTAAATEFVFDPAWGAPTPEQILATPFGAMLLEDFRATRVLRADAPAALREALELLSIHLVELRTSTHSASTINDAPDACASGVAFRAGGICSWVHHGPATAAAKIQCLLAVAARFAPDLDGGAIYPGTAFNSAINGAEDWDGWLNRDALRDQVPEVSPYLIVTDRHLARAGTLDGWTVTPFATGLSLLALDLEPGHLERLASDRRAFYYWRMIDPYQGPTPDYLAAREALGDMLYQPPTEPTVSPVMPLTQLLQGENPAGVQSLPPTGQTRAQ</sequence>
<evidence type="ECO:0000313" key="1">
    <source>
        <dbReference type="EMBL" id="TQJ07584.1"/>
    </source>
</evidence>
<dbReference type="RefSeq" id="WP_170185555.1">
    <property type="nucleotide sequence ID" value="NZ_BAAAPR010000006.1"/>
</dbReference>
<dbReference type="EMBL" id="VFMN01000001">
    <property type="protein sequence ID" value="TQJ07584.1"/>
    <property type="molecule type" value="Genomic_DNA"/>
</dbReference>
<name>A0A542DXD8_9MICO</name>
<dbReference type="AlphaFoldDB" id="A0A542DXD8"/>
<accession>A0A542DXD8</accession>